<dbReference type="PANTHER" id="PTHR48002">
    <property type="entry name" value="OLFACTORY RECEPTOR"/>
    <property type="match status" value="1"/>
</dbReference>
<dbReference type="GO" id="GO:0004930">
    <property type="term" value="F:G protein-coupled receptor activity"/>
    <property type="evidence" value="ECO:0007669"/>
    <property type="project" value="UniProtKB-KW"/>
</dbReference>
<dbReference type="FunFam" id="1.20.1070.10:FF:000012">
    <property type="entry name" value="Olfactory receptor"/>
    <property type="match status" value="1"/>
</dbReference>
<dbReference type="Pfam" id="PF13853">
    <property type="entry name" value="7tm_4"/>
    <property type="match status" value="1"/>
</dbReference>
<evidence type="ECO:0000259" key="12">
    <source>
        <dbReference type="PROSITE" id="PS50262"/>
    </source>
</evidence>
<dbReference type="GO" id="GO:0005886">
    <property type="term" value="C:plasma membrane"/>
    <property type="evidence" value="ECO:0007669"/>
    <property type="project" value="UniProtKB-SubCell"/>
</dbReference>
<dbReference type="PRINTS" id="PR00245">
    <property type="entry name" value="OLFACTORYR"/>
</dbReference>
<dbReference type="InterPro" id="IPR000276">
    <property type="entry name" value="GPCR_Rhodpsn"/>
</dbReference>
<evidence type="ECO:0000256" key="10">
    <source>
        <dbReference type="RuleBase" id="RU000688"/>
    </source>
</evidence>
<dbReference type="InterPro" id="IPR050427">
    <property type="entry name" value="Olfactory_Receptors"/>
</dbReference>
<name>A0A2J8TT26_PONAB</name>
<evidence type="ECO:0000256" key="11">
    <source>
        <dbReference type="RuleBase" id="RU363047"/>
    </source>
</evidence>
<dbReference type="GO" id="GO:0004984">
    <property type="term" value="F:olfactory receptor activity"/>
    <property type="evidence" value="ECO:0007669"/>
    <property type="project" value="InterPro"/>
</dbReference>
<feature type="domain" description="G-protein coupled receptors family 1 profile" evidence="12">
    <location>
        <begin position="1"/>
        <end position="217"/>
    </location>
</feature>
<keyword evidence="9 10" id="KW-0807">Transducer</keyword>
<comment type="similarity">
    <text evidence="2 10">Belongs to the G-protein coupled receptor 1 family.</text>
</comment>
<dbReference type="Gene3D" id="1.20.1070.10">
    <property type="entry name" value="Rhodopsin 7-helix transmembrane proteins"/>
    <property type="match status" value="1"/>
</dbReference>
<dbReference type="PROSITE" id="PS00237">
    <property type="entry name" value="G_PROTEIN_RECEP_F1_1"/>
    <property type="match status" value="1"/>
</dbReference>
<comment type="subcellular location">
    <subcellularLocation>
        <location evidence="11">Cell membrane</location>
        <topology evidence="11">Multi-pass membrane protein</topology>
    </subcellularLocation>
    <subcellularLocation>
        <location evidence="1">Membrane</location>
        <topology evidence="1">Multi-pass membrane protein</topology>
    </subcellularLocation>
</comment>
<feature type="transmembrane region" description="Helical" evidence="11">
    <location>
        <begin position="135"/>
        <end position="155"/>
    </location>
</feature>
<dbReference type="PRINTS" id="PR00237">
    <property type="entry name" value="GPCRRHODOPSN"/>
</dbReference>
<keyword evidence="5 10" id="KW-0297">G-protein coupled receptor</keyword>
<evidence type="ECO:0000256" key="5">
    <source>
        <dbReference type="ARBA" id="ARBA00023040"/>
    </source>
</evidence>
<evidence type="ECO:0000256" key="7">
    <source>
        <dbReference type="ARBA" id="ARBA00023157"/>
    </source>
</evidence>
<keyword evidence="11" id="KW-0716">Sensory transduction</keyword>
<accession>A0A2J8TT26</accession>
<gene>
    <name evidence="13" type="ORF">CR201_G0032978</name>
</gene>
<evidence type="ECO:0000256" key="4">
    <source>
        <dbReference type="ARBA" id="ARBA00022989"/>
    </source>
</evidence>
<evidence type="ECO:0000256" key="8">
    <source>
        <dbReference type="ARBA" id="ARBA00023170"/>
    </source>
</evidence>
<dbReference type="PROSITE" id="PS50262">
    <property type="entry name" value="G_PROTEIN_RECEP_F1_2"/>
    <property type="match status" value="1"/>
</dbReference>
<keyword evidence="8 10" id="KW-0675">Receptor</keyword>
<keyword evidence="11" id="KW-0552">Olfaction</keyword>
<dbReference type="SUPFAM" id="SSF81321">
    <property type="entry name" value="Family A G protein-coupled receptor-like"/>
    <property type="match status" value="1"/>
</dbReference>
<feature type="transmembrane region" description="Helical" evidence="11">
    <location>
        <begin position="167"/>
        <end position="190"/>
    </location>
</feature>
<sequence length="239" mass="27074">MCLSTATTPKMIIDLLTEHKTISVWGCMTQMFFMHFFGGAEMTLLIIMAFDRYVAICKPLHYRTIMSHRLLKGFVILSWIIGFIHTISQIVLTMNLPFCDHNVINNVFCDLPIVIKLACVETYTPELFVIADSGLLSFTCFILLLVSYIVILVSVPKKSSDGLYKALSTLSAHIIVVTLFFGPCIFIYAWPFSSLASNKTLAVFYTVITPLLNPIIYTLRNKKMQEAIRKLQFQYVSSA</sequence>
<dbReference type="InterPro" id="IPR000725">
    <property type="entry name" value="Olfact_rcpt"/>
</dbReference>
<organism evidence="13">
    <name type="scientific">Pongo abelii</name>
    <name type="common">Sumatran orangutan</name>
    <name type="synonym">Pongo pygmaeus abelii</name>
    <dbReference type="NCBI Taxonomy" id="9601"/>
    <lineage>
        <taxon>Eukaryota</taxon>
        <taxon>Metazoa</taxon>
        <taxon>Chordata</taxon>
        <taxon>Craniata</taxon>
        <taxon>Vertebrata</taxon>
        <taxon>Euteleostomi</taxon>
        <taxon>Mammalia</taxon>
        <taxon>Eutheria</taxon>
        <taxon>Euarchontoglires</taxon>
        <taxon>Primates</taxon>
        <taxon>Haplorrhini</taxon>
        <taxon>Catarrhini</taxon>
        <taxon>Hominidae</taxon>
        <taxon>Pongo</taxon>
    </lineage>
</organism>
<evidence type="ECO:0000256" key="1">
    <source>
        <dbReference type="ARBA" id="ARBA00004141"/>
    </source>
</evidence>
<comment type="caution">
    <text evidence="13">The sequence shown here is derived from an EMBL/GenBank/DDBJ whole genome shotgun (WGS) entry which is preliminary data.</text>
</comment>
<keyword evidence="11" id="KW-1003">Cell membrane</keyword>
<evidence type="ECO:0000256" key="2">
    <source>
        <dbReference type="ARBA" id="ARBA00010663"/>
    </source>
</evidence>
<reference evidence="13" key="1">
    <citation type="submission" date="2017-12" db="EMBL/GenBank/DDBJ databases">
        <title>High-resolution comparative analysis of great ape genomes.</title>
        <authorList>
            <person name="Pollen A."/>
            <person name="Hastie A."/>
            <person name="Hormozdiari F."/>
            <person name="Dougherty M."/>
            <person name="Liu R."/>
            <person name="Chaisson M."/>
            <person name="Hoppe E."/>
            <person name="Hill C."/>
            <person name="Pang A."/>
            <person name="Hillier L."/>
            <person name="Baker C."/>
            <person name="Armstrong J."/>
            <person name="Shendure J."/>
            <person name="Paten B."/>
            <person name="Wilson R."/>
            <person name="Chao H."/>
            <person name="Schneider V."/>
            <person name="Ventura M."/>
            <person name="Kronenberg Z."/>
            <person name="Murali S."/>
            <person name="Gordon D."/>
            <person name="Cantsilieris S."/>
            <person name="Munson K."/>
            <person name="Nelson B."/>
            <person name="Raja A."/>
            <person name="Underwood J."/>
            <person name="Diekhans M."/>
            <person name="Fiddes I."/>
            <person name="Haussler D."/>
            <person name="Eichler E."/>
        </authorList>
    </citation>
    <scope>NUCLEOTIDE SEQUENCE [LARGE SCALE GENOMIC DNA]</scope>
    <source>
        <strain evidence="13">Susie</strain>
    </source>
</reference>
<keyword evidence="6 11" id="KW-0472">Membrane</keyword>
<evidence type="ECO:0000256" key="3">
    <source>
        <dbReference type="ARBA" id="ARBA00022692"/>
    </source>
</evidence>
<keyword evidence="4 11" id="KW-1133">Transmembrane helix</keyword>
<evidence type="ECO:0000313" key="13">
    <source>
        <dbReference type="EMBL" id="PNJ36187.1"/>
    </source>
</evidence>
<dbReference type="EMBL" id="NDHI03003485">
    <property type="protein sequence ID" value="PNJ36187.1"/>
    <property type="molecule type" value="Genomic_DNA"/>
</dbReference>
<feature type="transmembrane region" description="Helical" evidence="11">
    <location>
        <begin position="70"/>
        <end position="92"/>
    </location>
</feature>
<dbReference type="InterPro" id="IPR017452">
    <property type="entry name" value="GPCR_Rhodpsn_7TM"/>
</dbReference>
<keyword evidence="3 10" id="KW-0812">Transmembrane</keyword>
<keyword evidence="7" id="KW-1015">Disulfide bond</keyword>
<protein>
    <recommendedName>
        <fullName evidence="11">Olfactory receptor</fullName>
    </recommendedName>
</protein>
<dbReference type="AlphaFoldDB" id="A0A2J8TT26"/>
<feature type="transmembrane region" description="Helical" evidence="11">
    <location>
        <begin position="202"/>
        <end position="219"/>
    </location>
</feature>
<feature type="transmembrane region" description="Helical" evidence="11">
    <location>
        <begin position="32"/>
        <end position="50"/>
    </location>
</feature>
<proteinExistence type="inferred from homology"/>
<evidence type="ECO:0000256" key="6">
    <source>
        <dbReference type="ARBA" id="ARBA00023136"/>
    </source>
</evidence>
<evidence type="ECO:0000256" key="9">
    <source>
        <dbReference type="ARBA" id="ARBA00023224"/>
    </source>
</evidence>